<protein>
    <recommendedName>
        <fullName evidence="3">Lipoprotein</fullName>
    </recommendedName>
</protein>
<evidence type="ECO:0008006" key="3">
    <source>
        <dbReference type="Google" id="ProtNLM"/>
    </source>
</evidence>
<dbReference type="eggNOG" id="ENOG5034895">
    <property type="taxonomic scope" value="Bacteria"/>
</dbReference>
<dbReference type="KEGG" id="kol:Kole_1751"/>
<reference evidence="1 2" key="2">
    <citation type="journal article" date="2011" name="J. Bacteriol.">
        <title>Genome Sequence of Kosmotoga olearia Strain TBF 19.5.1, a Thermophilic Bacterium with a Wide Growth Temperature Range, Isolated from the Troll B Oil Platform in the North Sea.</title>
        <authorList>
            <person name="Swithers K.S."/>
            <person name="Dipippo J.L."/>
            <person name="Bruce D.C."/>
            <person name="Detter C."/>
            <person name="Tapia R."/>
            <person name="Han S."/>
            <person name="Goodwin L.A."/>
            <person name="Han J."/>
            <person name="Woyke T."/>
            <person name="Pitluck S."/>
            <person name="Pennacchio L."/>
            <person name="Nolan M."/>
            <person name="Mikhailova N."/>
            <person name="Land M.L."/>
            <person name="Nesbo C.L."/>
            <person name="Gogarten J.P."/>
            <person name="Noll K.M."/>
        </authorList>
    </citation>
    <scope>NUCLEOTIDE SEQUENCE [LARGE SCALE GENOMIC DNA]</scope>
    <source>
        <strain evidence="2">ATCC BAA-1733 / DSM 21960 / TBF 19.5.1</strain>
    </source>
</reference>
<sequence length="167" mass="19302">MKIRDLKKILFLTFLVVFVGSCGVTFRELTPSNYVGFSMEGYMELTTEVVLDGTLDGFSLTDSVFLHKRLAKGTNVVEIYVIHFEKVSDATSFWYSWGRENFSTLRTALSAIPLVYGELKGEVFNEYIYAWFNGKWVYIFRGTENSVKETARKFKSFMKELKRSIES</sequence>
<organism evidence="1 2">
    <name type="scientific">Kosmotoga olearia (strain ATCC BAA-1733 / DSM 21960 / TBF 19.5.1)</name>
    <dbReference type="NCBI Taxonomy" id="521045"/>
    <lineage>
        <taxon>Bacteria</taxon>
        <taxon>Thermotogati</taxon>
        <taxon>Thermotogota</taxon>
        <taxon>Thermotogae</taxon>
        <taxon>Kosmotogales</taxon>
        <taxon>Kosmotogaceae</taxon>
        <taxon>Kosmotoga</taxon>
    </lineage>
</organism>
<name>C5CFU3_KOSOT</name>
<reference evidence="1 2" key="1">
    <citation type="submission" date="2009-06" db="EMBL/GenBank/DDBJ databases">
        <title>Complete sequence of Thermotogales bacterium TBF 19.5.1.</title>
        <authorList>
            <consortium name="US DOE Joint Genome Institute"/>
            <person name="Lucas S."/>
            <person name="Copeland A."/>
            <person name="Lapidus A."/>
            <person name="Glavina del Rio T."/>
            <person name="Tice H."/>
            <person name="Bruce D."/>
            <person name="Goodwin L."/>
            <person name="Pitluck S."/>
            <person name="Chertkov O."/>
            <person name="Brettin T."/>
            <person name="Detter J.C."/>
            <person name="Han C."/>
            <person name="Schmutz J."/>
            <person name="Larimer F."/>
            <person name="Land M."/>
            <person name="Hauser L."/>
            <person name="Kyrpides N."/>
            <person name="Ovchinnikova G."/>
            <person name="Noll K."/>
        </authorList>
    </citation>
    <scope>NUCLEOTIDE SEQUENCE [LARGE SCALE GENOMIC DNA]</scope>
    <source>
        <strain evidence="2">ATCC BAA-1733 / DSM 21960 / TBF 19.5.1</strain>
    </source>
</reference>
<dbReference type="HOGENOM" id="CLU_1592435_0_0_0"/>
<dbReference type="PROSITE" id="PS51257">
    <property type="entry name" value="PROKAR_LIPOPROTEIN"/>
    <property type="match status" value="1"/>
</dbReference>
<gene>
    <name evidence="1" type="ordered locus">Kole_1751</name>
</gene>
<dbReference type="OrthoDB" id="47231at2"/>
<dbReference type="RefSeq" id="WP_015869081.1">
    <property type="nucleotide sequence ID" value="NC_012785.1"/>
</dbReference>
<dbReference type="EMBL" id="CP001634">
    <property type="protein sequence ID" value="ACR80437.1"/>
    <property type="molecule type" value="Genomic_DNA"/>
</dbReference>
<keyword evidence="2" id="KW-1185">Reference proteome</keyword>
<proteinExistence type="predicted"/>
<dbReference type="Proteomes" id="UP000002382">
    <property type="component" value="Chromosome"/>
</dbReference>
<evidence type="ECO:0000313" key="1">
    <source>
        <dbReference type="EMBL" id="ACR80437.1"/>
    </source>
</evidence>
<evidence type="ECO:0000313" key="2">
    <source>
        <dbReference type="Proteomes" id="UP000002382"/>
    </source>
</evidence>
<accession>C5CFU3</accession>
<dbReference type="AlphaFoldDB" id="C5CFU3"/>
<dbReference type="STRING" id="521045.Kole_1751"/>